<accession>A0ABR5E1J3</accession>
<proteinExistence type="predicted"/>
<reference evidence="1 2" key="1">
    <citation type="submission" date="2015-03" db="EMBL/GenBank/DDBJ databases">
        <authorList>
            <person name="Lepp D."/>
            <person name="Hassan Y.I."/>
            <person name="Li X.-Z."/>
            <person name="Zhou T."/>
        </authorList>
    </citation>
    <scope>NUCLEOTIDE SEQUENCE [LARGE SCALE GENOMIC DNA]</scope>
    <source>
        <strain evidence="1 2">Cr7-05</strain>
    </source>
</reference>
<evidence type="ECO:0008006" key="3">
    <source>
        <dbReference type="Google" id="ProtNLM"/>
    </source>
</evidence>
<gene>
    <name evidence="1" type="ORF">WH91_05540</name>
</gene>
<evidence type="ECO:0000313" key="2">
    <source>
        <dbReference type="Proteomes" id="UP000033519"/>
    </source>
</evidence>
<dbReference type="Proteomes" id="UP000033519">
    <property type="component" value="Unassembled WGS sequence"/>
</dbReference>
<sequence>MTRPTLFAFLTIGVLALWCVAVSQRANADISVAAFPLAGQLLPDDPLRSLQEIEADYKALGVSVPRSASMDDLLAVTSRDNAAELLEVAVLVYEHYVFSNAPARSLAPAEYASIFSDAVPGVCDSASVMVRQLLPKHFEAYNLNLIAPRYAPTTKEVSGQNFGYWGHTVAEVVLERGAAAIDPTYGFLLVTQEPRFTTEVFRTHNFKQFALSQPPFTERQRYDFQHGLVYPRAGLPFSSVARSGDPIEPTFPAIRVPTEGGVAIGRLDGSSAEMLNTFGGWGDHIGYWYEPTKSDWRFAPNEPGRYAVVFYLLGGDNAVQKAALDVEVSVSGGQLATLRYLPSQADPKQISITFDASGETVISFKSNAAASRLIDSIHAKRLSGVEYIGSIFRQITNL</sequence>
<keyword evidence="2" id="KW-1185">Reference proteome</keyword>
<protein>
    <recommendedName>
        <fullName evidence="3">GWxTD domain-containing protein</fullName>
    </recommendedName>
</protein>
<dbReference type="RefSeq" id="WP_046170015.1">
    <property type="nucleotide sequence ID" value="NZ_FOMB01000068.1"/>
</dbReference>
<name>A0ABR5E1J3_9HYPH</name>
<comment type="caution">
    <text evidence="1">The sequence shown here is derived from an EMBL/GenBank/DDBJ whole genome shotgun (WGS) entry which is preliminary data.</text>
</comment>
<dbReference type="EMBL" id="LAPV01000069">
    <property type="protein sequence ID" value="KKC33970.1"/>
    <property type="molecule type" value="Genomic_DNA"/>
</dbReference>
<organism evidence="1 2">
    <name type="scientific">Devosia psychrophila</name>
    <dbReference type="NCBI Taxonomy" id="728005"/>
    <lineage>
        <taxon>Bacteria</taxon>
        <taxon>Pseudomonadati</taxon>
        <taxon>Pseudomonadota</taxon>
        <taxon>Alphaproteobacteria</taxon>
        <taxon>Hyphomicrobiales</taxon>
        <taxon>Devosiaceae</taxon>
        <taxon>Devosia</taxon>
    </lineage>
</organism>
<evidence type="ECO:0000313" key="1">
    <source>
        <dbReference type="EMBL" id="KKC33970.1"/>
    </source>
</evidence>